<keyword evidence="4" id="KW-1185">Reference proteome</keyword>
<dbReference type="AlphaFoldDB" id="A0A1C0A8E9"/>
<dbReference type="PANTHER" id="PTHR39430:SF1">
    <property type="entry name" value="PROTEASE"/>
    <property type="match status" value="1"/>
</dbReference>
<feature type="transmembrane region" description="Helical" evidence="1">
    <location>
        <begin position="222"/>
        <end position="239"/>
    </location>
</feature>
<keyword evidence="1" id="KW-0812">Transmembrane</keyword>
<sequence length="286" mass="32097">MNSIKYLSKNGPITGGLLVVLVALIFRINDIFILKIDELWGEIIISKSIGFLLVIMYILYTGKRLKDIGLHSKSILLNLIIGTLITLLIYTASYLVEYLVARAVSQDVEIIIGAIDSKQGVTGGAIFGLWLFLGNIVNSFMEEGLFRGLLVPKLLTRYTAFKSIIIQGVLFGLWHLVWPLKEILLEGVDIGAGFMTSVSLLLLGTTLTGIVWGYMYYRTNSLWTSWIAHVLTNTILNMVHIRSDFGLDATIVYRNVVSVNLLLLSILVIRYLAKRYNLDIVKPWKD</sequence>
<reference evidence="3 4" key="2">
    <citation type="submission" date="2016-08" db="EMBL/GenBank/DDBJ databases">
        <title>Orenia metallireducens sp. nov. strain Z6, a Novel Metal-reducing Firmicute from the Deep Subsurface.</title>
        <authorList>
            <person name="Maxim B.I."/>
            <person name="Kenneth K."/>
            <person name="Flynn T.M."/>
            <person name="Oloughlin E.J."/>
            <person name="Locke R.A."/>
            <person name="Weber J.R."/>
            <person name="Egan S.M."/>
            <person name="Mackie R.I."/>
            <person name="Cann I.K."/>
        </authorList>
    </citation>
    <scope>NUCLEOTIDE SEQUENCE [LARGE SCALE GENOMIC DNA]</scope>
    <source>
        <strain evidence="3 4">Z6</strain>
    </source>
</reference>
<evidence type="ECO:0000313" key="3">
    <source>
        <dbReference type="EMBL" id="OCL26517.1"/>
    </source>
</evidence>
<keyword evidence="1" id="KW-1133">Transmembrane helix</keyword>
<evidence type="ECO:0000256" key="1">
    <source>
        <dbReference type="SAM" id="Phobius"/>
    </source>
</evidence>
<gene>
    <name evidence="3" type="ORF">U472_11010</name>
</gene>
<dbReference type="EMBL" id="LWDV01000009">
    <property type="protein sequence ID" value="OCL26517.1"/>
    <property type="molecule type" value="Genomic_DNA"/>
</dbReference>
<dbReference type="PANTHER" id="PTHR39430">
    <property type="entry name" value="MEMBRANE-ASSOCIATED PROTEASE-RELATED"/>
    <property type="match status" value="1"/>
</dbReference>
<dbReference type="GO" id="GO:0004175">
    <property type="term" value="F:endopeptidase activity"/>
    <property type="evidence" value="ECO:0007669"/>
    <property type="project" value="UniProtKB-ARBA"/>
</dbReference>
<feature type="transmembrane region" description="Helical" evidence="1">
    <location>
        <begin position="75"/>
        <end position="100"/>
    </location>
</feature>
<comment type="caution">
    <text evidence="3">The sequence shown here is derived from an EMBL/GenBank/DDBJ whole genome shotgun (WGS) entry which is preliminary data.</text>
</comment>
<evidence type="ECO:0000259" key="2">
    <source>
        <dbReference type="Pfam" id="PF02517"/>
    </source>
</evidence>
<dbReference type="Pfam" id="PF02517">
    <property type="entry name" value="Rce1-like"/>
    <property type="match status" value="1"/>
</dbReference>
<dbReference type="InterPro" id="IPR003675">
    <property type="entry name" value="Rce1/LyrA-like_dom"/>
</dbReference>
<accession>A0A1C0A8E9</accession>
<organism evidence="3 4">
    <name type="scientific">Orenia metallireducens</name>
    <dbReference type="NCBI Taxonomy" id="1413210"/>
    <lineage>
        <taxon>Bacteria</taxon>
        <taxon>Bacillati</taxon>
        <taxon>Bacillota</taxon>
        <taxon>Clostridia</taxon>
        <taxon>Halanaerobiales</taxon>
        <taxon>Halobacteroidaceae</taxon>
        <taxon>Orenia</taxon>
    </lineage>
</organism>
<feature type="transmembrane region" description="Helical" evidence="1">
    <location>
        <begin position="190"/>
        <end position="215"/>
    </location>
</feature>
<evidence type="ECO:0000313" key="4">
    <source>
        <dbReference type="Proteomes" id="UP000093514"/>
    </source>
</evidence>
<proteinExistence type="predicted"/>
<feature type="transmembrane region" description="Helical" evidence="1">
    <location>
        <begin position="120"/>
        <end position="138"/>
    </location>
</feature>
<dbReference type="RefSeq" id="WP_068718424.1">
    <property type="nucleotide sequence ID" value="NZ_LWDV01000009.1"/>
</dbReference>
<feature type="transmembrane region" description="Helical" evidence="1">
    <location>
        <begin position="12"/>
        <end position="33"/>
    </location>
</feature>
<keyword evidence="1" id="KW-0472">Membrane</keyword>
<feature type="transmembrane region" description="Helical" evidence="1">
    <location>
        <begin position="159"/>
        <end position="178"/>
    </location>
</feature>
<dbReference type="GO" id="GO:0080120">
    <property type="term" value="P:CAAX-box protein maturation"/>
    <property type="evidence" value="ECO:0007669"/>
    <property type="project" value="UniProtKB-ARBA"/>
</dbReference>
<protein>
    <recommendedName>
        <fullName evidence="2">CAAX prenyl protease 2/Lysostaphin resistance protein A-like domain-containing protein</fullName>
    </recommendedName>
</protein>
<dbReference type="Proteomes" id="UP000093514">
    <property type="component" value="Unassembled WGS sequence"/>
</dbReference>
<feature type="domain" description="CAAX prenyl protease 2/Lysostaphin resistance protein A-like" evidence="2">
    <location>
        <begin position="129"/>
        <end position="235"/>
    </location>
</feature>
<reference evidence="4" key="1">
    <citation type="submission" date="2016-07" db="EMBL/GenBank/DDBJ databases">
        <authorList>
            <person name="Florea S."/>
            <person name="Webb J.S."/>
            <person name="Jaromczyk J."/>
            <person name="Schardl C.L."/>
        </authorList>
    </citation>
    <scope>NUCLEOTIDE SEQUENCE [LARGE SCALE GENOMIC DNA]</scope>
    <source>
        <strain evidence="4">Z6</strain>
    </source>
</reference>
<feature type="transmembrane region" description="Helical" evidence="1">
    <location>
        <begin position="251"/>
        <end position="273"/>
    </location>
</feature>
<dbReference type="OrthoDB" id="357883at2"/>
<feature type="transmembrane region" description="Helical" evidence="1">
    <location>
        <begin position="39"/>
        <end position="60"/>
    </location>
</feature>
<name>A0A1C0A8E9_9FIRM</name>